<keyword evidence="2" id="KW-1133">Transmembrane helix</keyword>
<organism evidence="3 4">
    <name type="scientific">Colwellia maritima</name>
    <dbReference type="NCBI Taxonomy" id="2912588"/>
    <lineage>
        <taxon>Bacteria</taxon>
        <taxon>Pseudomonadati</taxon>
        <taxon>Pseudomonadota</taxon>
        <taxon>Gammaproteobacteria</taxon>
        <taxon>Alteromonadales</taxon>
        <taxon>Colwelliaceae</taxon>
        <taxon>Colwellia</taxon>
    </lineage>
</organism>
<feature type="transmembrane region" description="Helical" evidence="2">
    <location>
        <begin position="6"/>
        <end position="27"/>
    </location>
</feature>
<keyword evidence="2" id="KW-0472">Membrane</keyword>
<comment type="caution">
    <text evidence="3">The sequence shown here is derived from an EMBL/GenBank/DDBJ whole genome shotgun (WGS) entry which is preliminary data.</text>
</comment>
<dbReference type="EMBL" id="JAKKSL010000003">
    <property type="protein sequence ID" value="MCI2284591.1"/>
    <property type="molecule type" value="Genomic_DNA"/>
</dbReference>
<dbReference type="InterPro" id="IPR021244">
    <property type="entry name" value="DUF2802"/>
</dbReference>
<protein>
    <submittedName>
        <fullName evidence="3">DUF2802 domain-containing protein</fullName>
    </submittedName>
</protein>
<feature type="coiled-coil region" evidence="1">
    <location>
        <begin position="42"/>
        <end position="108"/>
    </location>
</feature>
<name>A0ABS9X564_9GAMM</name>
<dbReference type="RefSeq" id="WP_242287073.1">
    <property type="nucleotide sequence ID" value="NZ_JAKKSL010000003.1"/>
</dbReference>
<evidence type="ECO:0000313" key="3">
    <source>
        <dbReference type="EMBL" id="MCI2284591.1"/>
    </source>
</evidence>
<evidence type="ECO:0000256" key="2">
    <source>
        <dbReference type="SAM" id="Phobius"/>
    </source>
</evidence>
<dbReference type="Pfam" id="PF10975">
    <property type="entry name" value="DUF2802"/>
    <property type="match status" value="1"/>
</dbReference>
<sequence length="155" mass="17269">MSLLAVPIIAVTALALSIFSFIFFFAITKKHKVKFAVYESQVQALELLVNNLQLTNESLNNALQALSVKQEQANNENAIISKQLEHRIKTLQAQITSQQDLIAQLQTDQGEDKFYSRAIKLAKIGAGIDEIVAECELPYAEVEMLISVYQNKTQG</sequence>
<reference evidence="3" key="1">
    <citation type="submission" date="2022-01" db="EMBL/GenBank/DDBJ databases">
        <title>Colwellia maritima, isolated from seawater.</title>
        <authorList>
            <person name="Kristyanto S."/>
            <person name="Jung J."/>
            <person name="Jeon C.O."/>
        </authorList>
    </citation>
    <scope>NUCLEOTIDE SEQUENCE</scope>
    <source>
        <strain evidence="3">MSW7</strain>
    </source>
</reference>
<dbReference type="Proteomes" id="UP001139646">
    <property type="component" value="Unassembled WGS sequence"/>
</dbReference>
<accession>A0ABS9X564</accession>
<proteinExistence type="predicted"/>
<evidence type="ECO:0000256" key="1">
    <source>
        <dbReference type="SAM" id="Coils"/>
    </source>
</evidence>
<keyword evidence="4" id="KW-1185">Reference proteome</keyword>
<keyword evidence="1" id="KW-0175">Coiled coil</keyword>
<keyword evidence="2" id="KW-0812">Transmembrane</keyword>
<gene>
    <name evidence="3" type="ORF">L3081_15815</name>
</gene>
<evidence type="ECO:0000313" key="4">
    <source>
        <dbReference type="Proteomes" id="UP001139646"/>
    </source>
</evidence>